<dbReference type="AlphaFoldDB" id="A0A368VXC7"/>
<protein>
    <submittedName>
        <fullName evidence="1">Uncharacterized protein</fullName>
    </submittedName>
</protein>
<accession>A0A368VXC7</accession>
<gene>
    <name evidence="1" type="ORF">DFP97_11168</name>
</gene>
<dbReference type="Proteomes" id="UP000252415">
    <property type="component" value="Unassembled WGS sequence"/>
</dbReference>
<comment type="caution">
    <text evidence="1">The sequence shown here is derived from an EMBL/GenBank/DDBJ whole genome shotgun (WGS) entry which is preliminary data.</text>
</comment>
<evidence type="ECO:0000313" key="2">
    <source>
        <dbReference type="Proteomes" id="UP000252415"/>
    </source>
</evidence>
<reference evidence="1 2" key="1">
    <citation type="submission" date="2018-07" db="EMBL/GenBank/DDBJ databases">
        <title>Genomic Encyclopedia of Type Strains, Phase III (KMG-III): the genomes of soil and plant-associated and newly described type strains.</title>
        <authorList>
            <person name="Whitman W."/>
        </authorList>
    </citation>
    <scope>NUCLEOTIDE SEQUENCE [LARGE SCALE GENOMIC DNA]</scope>
    <source>
        <strain evidence="1 2">CECT 7506</strain>
    </source>
</reference>
<evidence type="ECO:0000313" key="1">
    <source>
        <dbReference type="EMBL" id="RCW44842.1"/>
    </source>
</evidence>
<name>A0A368VXC7_9BACL</name>
<sequence length="81" mass="9281">MSKCVKLYISFMKLQFMKVKIRGLAVWTRSVLRQASLFISRSFGHKCPGGVPVTDLLSALNITMYIIEVMNENTITPHKYE</sequence>
<organism evidence="1 2">
    <name type="scientific">Paenibacillus prosopidis</name>
    <dbReference type="NCBI Taxonomy" id="630520"/>
    <lineage>
        <taxon>Bacteria</taxon>
        <taxon>Bacillati</taxon>
        <taxon>Bacillota</taxon>
        <taxon>Bacilli</taxon>
        <taxon>Bacillales</taxon>
        <taxon>Paenibacillaceae</taxon>
        <taxon>Paenibacillus</taxon>
    </lineage>
</organism>
<dbReference type="EMBL" id="QPJD01000011">
    <property type="protein sequence ID" value="RCW44842.1"/>
    <property type="molecule type" value="Genomic_DNA"/>
</dbReference>
<keyword evidence="2" id="KW-1185">Reference proteome</keyword>
<proteinExistence type="predicted"/>